<dbReference type="EMBL" id="CP071793">
    <property type="protein sequence ID" value="QTD54188.1"/>
    <property type="molecule type" value="Genomic_DNA"/>
</dbReference>
<proteinExistence type="predicted"/>
<keyword evidence="2" id="KW-1185">Reference proteome</keyword>
<dbReference type="AlphaFoldDB" id="A0A8A4TY93"/>
<reference evidence="1" key="1">
    <citation type="submission" date="2021-03" db="EMBL/GenBank/DDBJ databases">
        <title>Acanthopleuribacteraceae sp. M133.</title>
        <authorList>
            <person name="Wang G."/>
        </authorList>
    </citation>
    <scope>NUCLEOTIDE SEQUENCE</scope>
    <source>
        <strain evidence="1">M133</strain>
    </source>
</reference>
<dbReference type="KEGG" id="scor:J3U87_17215"/>
<organism evidence="1 2">
    <name type="scientific">Sulfidibacter corallicola</name>
    <dbReference type="NCBI Taxonomy" id="2818388"/>
    <lineage>
        <taxon>Bacteria</taxon>
        <taxon>Pseudomonadati</taxon>
        <taxon>Acidobacteriota</taxon>
        <taxon>Holophagae</taxon>
        <taxon>Acanthopleuribacterales</taxon>
        <taxon>Acanthopleuribacteraceae</taxon>
        <taxon>Sulfidibacter</taxon>
    </lineage>
</organism>
<evidence type="ECO:0000313" key="1">
    <source>
        <dbReference type="EMBL" id="QTD54188.1"/>
    </source>
</evidence>
<accession>A0A8A4TY93</accession>
<dbReference type="RefSeq" id="WP_237384285.1">
    <property type="nucleotide sequence ID" value="NZ_CP071793.1"/>
</dbReference>
<dbReference type="Proteomes" id="UP000663929">
    <property type="component" value="Chromosome"/>
</dbReference>
<protein>
    <submittedName>
        <fullName evidence="1">Uncharacterized protein</fullName>
    </submittedName>
</protein>
<gene>
    <name evidence="1" type="ORF">J3U87_17215</name>
</gene>
<sequence length="117" mass="12725">MTVLTEVEKASVARDVRDLIEGSGQRATLLRVTGAKLYGSDDQATEPIGEIPIELVETPSVNLSDNVDATGHVLPEADVRPTDRIRLAGATYRVQTVKPQNLFGVITHQVVTLIHLR</sequence>
<name>A0A8A4TY93_SULCO</name>
<evidence type="ECO:0000313" key="2">
    <source>
        <dbReference type="Proteomes" id="UP000663929"/>
    </source>
</evidence>